<reference evidence="1" key="1">
    <citation type="submission" date="2024-02" db="EMBL/GenBank/DDBJ databases">
        <title>Metagenome Assembled Genome of Zalaria obscura JY119.</title>
        <authorList>
            <person name="Vighnesh L."/>
            <person name="Jagadeeshwari U."/>
            <person name="Venkata Ramana C."/>
            <person name="Sasikala C."/>
        </authorList>
    </citation>
    <scope>NUCLEOTIDE SEQUENCE</scope>
    <source>
        <strain evidence="1">JY119</strain>
    </source>
</reference>
<keyword evidence="2" id="KW-1185">Reference proteome</keyword>
<proteinExistence type="predicted"/>
<protein>
    <submittedName>
        <fullName evidence="1">Uncharacterized protein</fullName>
    </submittedName>
</protein>
<dbReference type="Proteomes" id="UP001320706">
    <property type="component" value="Unassembled WGS sequence"/>
</dbReference>
<dbReference type="EMBL" id="JAMKPW020000003">
    <property type="protein sequence ID" value="KAK8219652.1"/>
    <property type="molecule type" value="Genomic_DNA"/>
</dbReference>
<accession>A0ACC3SMF4</accession>
<name>A0ACC3SMF4_9PEZI</name>
<evidence type="ECO:0000313" key="2">
    <source>
        <dbReference type="Proteomes" id="UP001320706"/>
    </source>
</evidence>
<evidence type="ECO:0000313" key="1">
    <source>
        <dbReference type="EMBL" id="KAK8219652.1"/>
    </source>
</evidence>
<comment type="caution">
    <text evidence="1">The sequence shown here is derived from an EMBL/GenBank/DDBJ whole genome shotgun (WGS) entry which is preliminary data.</text>
</comment>
<sequence length="310" mass="35235">MLFFILGRAVHRLRPLLPDWNMPDTCSTAGTPHWKQPHIFRRNFPTLIHHCSLRTSSRGDRDLLKPYCCDASRFSSHSQSTSLTYSQMAGHNRFSSLPAEIRIMIYKEILVQVNPIRFHIMAKRGHGTPGVGDAGALSYHDRSSQRGSSSRDHPPFPFAPSRNVQQCTVVGHRVVLSKLRAQRIPSSSMCHGAQVPKDHSWKAGLLRYAQLVGSLLKDMRDSMPRLIMSMVMLNDHGGLDVIKWKHRLEVIRLQGWAVELINGADQRSFDYFDAEGVRIYWAPMLLSRSEEYLSHMQQVGQDVRTQNGGL</sequence>
<organism evidence="1 2">
    <name type="scientific">Zalaria obscura</name>
    <dbReference type="NCBI Taxonomy" id="2024903"/>
    <lineage>
        <taxon>Eukaryota</taxon>
        <taxon>Fungi</taxon>
        <taxon>Dikarya</taxon>
        <taxon>Ascomycota</taxon>
        <taxon>Pezizomycotina</taxon>
        <taxon>Dothideomycetes</taxon>
        <taxon>Dothideomycetidae</taxon>
        <taxon>Dothideales</taxon>
        <taxon>Zalariaceae</taxon>
        <taxon>Zalaria</taxon>
    </lineage>
</organism>
<gene>
    <name evidence="1" type="ORF">M8818_000626</name>
</gene>